<protein>
    <submittedName>
        <fullName evidence="1">Uncharacterized protein</fullName>
    </submittedName>
</protein>
<proteinExistence type="predicted"/>
<dbReference type="EMBL" id="JAWXYG010000008">
    <property type="protein sequence ID" value="KAK4265015.1"/>
    <property type="molecule type" value="Genomic_DNA"/>
</dbReference>
<reference evidence="1" key="1">
    <citation type="submission" date="2023-10" db="EMBL/GenBank/DDBJ databases">
        <title>Chromosome-level genome of the transformable northern wattle, Acacia crassicarpa.</title>
        <authorList>
            <person name="Massaro I."/>
            <person name="Sinha N.R."/>
            <person name="Poethig S."/>
            <person name="Leichty A.R."/>
        </authorList>
    </citation>
    <scope>NUCLEOTIDE SEQUENCE</scope>
    <source>
        <strain evidence="1">Acra3RX</strain>
        <tissue evidence="1">Leaf</tissue>
    </source>
</reference>
<sequence length="74" mass="8759">MIPVVKIDMPIPNDFRLYDMGRQIFLAPPKTSQPRGRPRVARRKSQFRNKKLYHCSSCHETRYTIRTCKNPNPT</sequence>
<comment type="caution">
    <text evidence="1">The sequence shown here is derived from an EMBL/GenBank/DDBJ whole genome shotgun (WGS) entry which is preliminary data.</text>
</comment>
<gene>
    <name evidence="1" type="ORF">QN277_026122</name>
</gene>
<accession>A0AAE1MHE1</accession>
<dbReference type="AlphaFoldDB" id="A0AAE1MHE1"/>
<keyword evidence="2" id="KW-1185">Reference proteome</keyword>
<evidence type="ECO:0000313" key="2">
    <source>
        <dbReference type="Proteomes" id="UP001293593"/>
    </source>
</evidence>
<evidence type="ECO:0000313" key="1">
    <source>
        <dbReference type="EMBL" id="KAK4265015.1"/>
    </source>
</evidence>
<dbReference type="Proteomes" id="UP001293593">
    <property type="component" value="Unassembled WGS sequence"/>
</dbReference>
<name>A0AAE1MHE1_9FABA</name>
<organism evidence="1 2">
    <name type="scientific">Acacia crassicarpa</name>
    <name type="common">northern wattle</name>
    <dbReference type="NCBI Taxonomy" id="499986"/>
    <lineage>
        <taxon>Eukaryota</taxon>
        <taxon>Viridiplantae</taxon>
        <taxon>Streptophyta</taxon>
        <taxon>Embryophyta</taxon>
        <taxon>Tracheophyta</taxon>
        <taxon>Spermatophyta</taxon>
        <taxon>Magnoliopsida</taxon>
        <taxon>eudicotyledons</taxon>
        <taxon>Gunneridae</taxon>
        <taxon>Pentapetalae</taxon>
        <taxon>rosids</taxon>
        <taxon>fabids</taxon>
        <taxon>Fabales</taxon>
        <taxon>Fabaceae</taxon>
        <taxon>Caesalpinioideae</taxon>
        <taxon>mimosoid clade</taxon>
        <taxon>Acacieae</taxon>
        <taxon>Acacia</taxon>
    </lineage>
</organism>